<evidence type="ECO:0000256" key="9">
    <source>
        <dbReference type="ARBA" id="ARBA00022786"/>
    </source>
</evidence>
<keyword evidence="7" id="KW-0479">Metal-binding</keyword>
<feature type="domain" description="RING-type" evidence="16">
    <location>
        <begin position="109"/>
        <end position="151"/>
    </location>
</feature>
<evidence type="ECO:0000313" key="17">
    <source>
        <dbReference type="EMBL" id="CAK9142759.1"/>
    </source>
</evidence>
<dbReference type="AlphaFoldDB" id="A0ABC8RCR8"/>
<keyword evidence="8 14" id="KW-0863">Zinc-finger</keyword>
<keyword evidence="10" id="KW-0862">Zinc</keyword>
<keyword evidence="12 15" id="KW-0472">Membrane</keyword>
<comment type="similarity">
    <text evidence="13">Belongs to the RING-type zinc finger family. ATL subfamily.</text>
</comment>
<evidence type="ECO:0000256" key="7">
    <source>
        <dbReference type="ARBA" id="ARBA00022723"/>
    </source>
</evidence>
<feature type="transmembrane region" description="Helical" evidence="15">
    <location>
        <begin position="22"/>
        <end position="47"/>
    </location>
</feature>
<sequence>MNSTIESTDATDQKGGQSSGGFGYGMGISLGLCMLIATIAYVSYVCIRLRRAMHHPSSSHRTSIDTTTDGGSFSTTIQKGLDETTLLAYPKLLYSDAKLYKGDCIASGCSICLVDYKDTEVLRLLPDCDHFFHHECIDSWLRLHPTCPICRTSPMTSLLLAPLQEVVPSATPQN</sequence>
<dbReference type="SUPFAM" id="SSF57850">
    <property type="entry name" value="RING/U-box"/>
    <property type="match status" value="1"/>
</dbReference>
<name>A0ABC8RCR8_9AQUA</name>
<accession>A0ABC8RCR8</accession>
<evidence type="ECO:0000313" key="18">
    <source>
        <dbReference type="Proteomes" id="UP001642360"/>
    </source>
</evidence>
<keyword evidence="9" id="KW-0833">Ubl conjugation pathway</keyword>
<dbReference type="Gene3D" id="3.30.40.10">
    <property type="entry name" value="Zinc/RING finger domain, C3HC4 (zinc finger)"/>
    <property type="match status" value="1"/>
</dbReference>
<keyword evidence="11 15" id="KW-1133">Transmembrane helix</keyword>
<dbReference type="GO" id="GO:0061630">
    <property type="term" value="F:ubiquitin protein ligase activity"/>
    <property type="evidence" value="ECO:0007669"/>
    <property type="project" value="UniProtKB-EC"/>
</dbReference>
<evidence type="ECO:0000259" key="16">
    <source>
        <dbReference type="PROSITE" id="PS50089"/>
    </source>
</evidence>
<evidence type="ECO:0000256" key="13">
    <source>
        <dbReference type="ARBA" id="ARBA00024209"/>
    </source>
</evidence>
<dbReference type="EMBL" id="CAUOFW020001248">
    <property type="protein sequence ID" value="CAK9142759.1"/>
    <property type="molecule type" value="Genomic_DNA"/>
</dbReference>
<evidence type="ECO:0000256" key="11">
    <source>
        <dbReference type="ARBA" id="ARBA00022989"/>
    </source>
</evidence>
<reference evidence="17 18" key="1">
    <citation type="submission" date="2024-02" db="EMBL/GenBank/DDBJ databases">
        <authorList>
            <person name="Vignale AGUSTIN F."/>
            <person name="Sosa J E."/>
            <person name="Modenutti C."/>
        </authorList>
    </citation>
    <scope>NUCLEOTIDE SEQUENCE [LARGE SCALE GENOMIC DNA]</scope>
</reference>
<evidence type="ECO:0000256" key="12">
    <source>
        <dbReference type="ARBA" id="ARBA00023136"/>
    </source>
</evidence>
<evidence type="ECO:0000256" key="1">
    <source>
        <dbReference type="ARBA" id="ARBA00000900"/>
    </source>
</evidence>
<dbReference type="EC" id="2.3.2.27" evidence="4"/>
<evidence type="ECO:0000256" key="5">
    <source>
        <dbReference type="ARBA" id="ARBA00022679"/>
    </source>
</evidence>
<dbReference type="Pfam" id="PF13639">
    <property type="entry name" value="zf-RING_2"/>
    <property type="match status" value="1"/>
</dbReference>
<evidence type="ECO:0000256" key="10">
    <source>
        <dbReference type="ARBA" id="ARBA00022833"/>
    </source>
</evidence>
<protein>
    <recommendedName>
        <fullName evidence="4">RING-type E3 ubiquitin transferase</fullName>
        <ecNumber evidence="4">2.3.2.27</ecNumber>
    </recommendedName>
</protein>
<keyword evidence="6 15" id="KW-0812">Transmembrane</keyword>
<keyword evidence="18" id="KW-1185">Reference proteome</keyword>
<evidence type="ECO:0000256" key="15">
    <source>
        <dbReference type="SAM" id="Phobius"/>
    </source>
</evidence>
<dbReference type="PANTHER" id="PTHR46719:SF21">
    <property type="entry name" value="RING-H2 FINGER PROTEIN ATL70-LIKE"/>
    <property type="match status" value="1"/>
</dbReference>
<dbReference type="PANTHER" id="PTHR46719">
    <property type="entry name" value="TRANSCRIPTION FACTOR C2H2 FAMILY-RELATED"/>
    <property type="match status" value="1"/>
</dbReference>
<dbReference type="GO" id="GO:0008270">
    <property type="term" value="F:zinc ion binding"/>
    <property type="evidence" value="ECO:0007669"/>
    <property type="project" value="UniProtKB-KW"/>
</dbReference>
<dbReference type="PROSITE" id="PS50089">
    <property type="entry name" value="ZF_RING_2"/>
    <property type="match status" value="1"/>
</dbReference>
<dbReference type="InterPro" id="IPR013083">
    <property type="entry name" value="Znf_RING/FYVE/PHD"/>
</dbReference>
<dbReference type="FunFam" id="3.30.40.10:FF:000187">
    <property type="entry name" value="E3 ubiquitin-protein ligase ATL6"/>
    <property type="match status" value="1"/>
</dbReference>
<dbReference type="InterPro" id="IPR001841">
    <property type="entry name" value="Znf_RING"/>
</dbReference>
<comment type="pathway">
    <text evidence="3">Protein modification; protein ubiquitination.</text>
</comment>
<organism evidence="17 18">
    <name type="scientific">Ilex paraguariensis</name>
    <name type="common">yerba mate</name>
    <dbReference type="NCBI Taxonomy" id="185542"/>
    <lineage>
        <taxon>Eukaryota</taxon>
        <taxon>Viridiplantae</taxon>
        <taxon>Streptophyta</taxon>
        <taxon>Embryophyta</taxon>
        <taxon>Tracheophyta</taxon>
        <taxon>Spermatophyta</taxon>
        <taxon>Magnoliopsida</taxon>
        <taxon>eudicotyledons</taxon>
        <taxon>Gunneridae</taxon>
        <taxon>Pentapetalae</taxon>
        <taxon>asterids</taxon>
        <taxon>campanulids</taxon>
        <taxon>Aquifoliales</taxon>
        <taxon>Aquifoliaceae</taxon>
        <taxon>Ilex</taxon>
    </lineage>
</organism>
<evidence type="ECO:0000256" key="3">
    <source>
        <dbReference type="ARBA" id="ARBA00004906"/>
    </source>
</evidence>
<comment type="subcellular location">
    <subcellularLocation>
        <location evidence="2">Membrane</location>
        <topology evidence="2">Single-pass membrane protein</topology>
    </subcellularLocation>
</comment>
<evidence type="ECO:0000256" key="8">
    <source>
        <dbReference type="ARBA" id="ARBA00022771"/>
    </source>
</evidence>
<dbReference type="Proteomes" id="UP001642360">
    <property type="component" value="Unassembled WGS sequence"/>
</dbReference>
<comment type="catalytic activity">
    <reaction evidence="1">
        <text>S-ubiquitinyl-[E2 ubiquitin-conjugating enzyme]-L-cysteine + [acceptor protein]-L-lysine = [E2 ubiquitin-conjugating enzyme]-L-cysteine + N(6)-ubiquitinyl-[acceptor protein]-L-lysine.</text>
        <dbReference type="EC" id="2.3.2.27"/>
    </reaction>
</comment>
<dbReference type="SMART" id="SM00184">
    <property type="entry name" value="RING"/>
    <property type="match status" value="1"/>
</dbReference>
<comment type="caution">
    <text evidence="17">The sequence shown here is derived from an EMBL/GenBank/DDBJ whole genome shotgun (WGS) entry which is preliminary data.</text>
</comment>
<proteinExistence type="inferred from homology"/>
<dbReference type="InterPro" id="IPR045899">
    <property type="entry name" value="ATL71-like"/>
</dbReference>
<dbReference type="GO" id="GO:0016020">
    <property type="term" value="C:membrane"/>
    <property type="evidence" value="ECO:0007669"/>
    <property type="project" value="UniProtKB-SubCell"/>
</dbReference>
<dbReference type="CDD" id="cd16461">
    <property type="entry name" value="RING-H2_EL5-like"/>
    <property type="match status" value="1"/>
</dbReference>
<evidence type="ECO:0000256" key="2">
    <source>
        <dbReference type="ARBA" id="ARBA00004167"/>
    </source>
</evidence>
<keyword evidence="5" id="KW-0808">Transferase</keyword>
<evidence type="ECO:0000256" key="6">
    <source>
        <dbReference type="ARBA" id="ARBA00022692"/>
    </source>
</evidence>
<evidence type="ECO:0000256" key="4">
    <source>
        <dbReference type="ARBA" id="ARBA00012483"/>
    </source>
</evidence>
<gene>
    <name evidence="17" type="ORF">ILEXP_LOCUS10448</name>
</gene>
<evidence type="ECO:0000256" key="14">
    <source>
        <dbReference type="PROSITE-ProRule" id="PRU00175"/>
    </source>
</evidence>